<dbReference type="Pfam" id="PF01580">
    <property type="entry name" value="FtsK_SpoIIIE"/>
    <property type="match status" value="1"/>
</dbReference>
<sequence>MFSGVFHVYPHSLPMMDRPSLPCQTGSMSKARSRNTNTEPEIVRRTARWDFLSSLLPNLAGVIGQGVMLVFMLVGHNYLYLVFLVPGLISSLAFVFIIVVRYEEEKRRLQSQKKTAGLGDRPESSKDSALTHPGTSPFPGEGISSPGDPLQVSANALGQYLPAEESPVSGIKEGQADSLNWRRIVALWLRSDSSPQAAVLSSSATTHSDAVEVGMPPATVDSSDFPRPSSLSIILGSCLLPGKDAPQKAPLAIDLNRQGPHALVAGTTGSGKSLFLENWCLSLACHYSPQELHFIFLDFKGGATFQTLRRLPHTVGNVSDLDIAHALRALLAIEEELKRRETLVQEQRCSNIDQLSDPPARLIIVVDEFHALKEALPDYIPRLVSLAALGRSLGMHLIACTQSPMGQISNEMKANLSLHICLRVRDPLQSIDLLSTPLAASISPQEPGIGYLNDGDSCFPFRCFTRSPHESQRLVSEIKAAARFMACARNERPTIRLFSRPLPRSLPWAELPPAKEPSPSSLLLGLQDDGVVTSPWFLPLDGRTLAVIAPRGCGKSTVLAIILRSFLALHSGQGPPPNRLALCDDAEPFLDPFGAGLPEAPGPSFGKFSQDSLNDQDRASPIPPLAQDLKEAVACPGVSFIHSREDFTHADRDPHTTLIYTVSEAHLVHYPQNCQARIIIPSRDKATDLLWGLPSELLSDTYLGKSRIPGRGFYWEETPIPVQFFTQLDGGTP</sequence>
<dbReference type="EMBL" id="AEON01000001">
    <property type="protein sequence ID" value="EFT83664.1"/>
    <property type="molecule type" value="Genomic_DNA"/>
</dbReference>
<keyword evidence="5" id="KW-0812">Transmembrane</keyword>
<gene>
    <name evidence="7" type="ORF">HMPREF0620_0669</name>
</gene>
<dbReference type="PANTHER" id="PTHR22683">
    <property type="entry name" value="SPORULATION PROTEIN RELATED"/>
    <property type="match status" value="1"/>
</dbReference>
<dbReference type="HOGENOM" id="CLU_031357_0_0_11"/>
<evidence type="ECO:0000313" key="8">
    <source>
        <dbReference type="Proteomes" id="UP000004946"/>
    </source>
</evidence>
<dbReference type="GO" id="GO:0003677">
    <property type="term" value="F:DNA binding"/>
    <property type="evidence" value="ECO:0007669"/>
    <property type="project" value="InterPro"/>
</dbReference>
<reference evidence="7 8" key="1">
    <citation type="submission" date="2010-12" db="EMBL/GenBank/DDBJ databases">
        <authorList>
            <person name="Muzny D."/>
            <person name="Qin X."/>
            <person name="Buhay C."/>
            <person name="Dugan-Rocha S."/>
            <person name="Ding Y."/>
            <person name="Chen G."/>
            <person name="Hawes A."/>
            <person name="Holder M."/>
            <person name="Jhangiani S."/>
            <person name="Johnson A."/>
            <person name="Khan Z."/>
            <person name="Li Z."/>
            <person name="Liu W."/>
            <person name="Liu X."/>
            <person name="Perez L."/>
            <person name="Shen H."/>
            <person name="Wang Q."/>
            <person name="Watt J."/>
            <person name="Xi L."/>
            <person name="Xin Y."/>
            <person name="Zhou J."/>
            <person name="Deng J."/>
            <person name="Jiang H."/>
            <person name="Liu Y."/>
            <person name="Qu J."/>
            <person name="Song X.-Z."/>
            <person name="Zhang L."/>
            <person name="Villasana D."/>
            <person name="Johnson A."/>
            <person name="Liu J."/>
            <person name="Liyanage D."/>
            <person name="Lorensuhewa L."/>
            <person name="Robinson T."/>
            <person name="Song A."/>
            <person name="Song B.-B."/>
            <person name="Dinh H."/>
            <person name="Thornton R."/>
            <person name="Coyle M."/>
            <person name="Francisco L."/>
            <person name="Jackson L."/>
            <person name="Javaid M."/>
            <person name="Korchina V."/>
            <person name="Kovar C."/>
            <person name="Mata R."/>
            <person name="Mathew T."/>
            <person name="Ngo R."/>
            <person name="Nguyen L."/>
            <person name="Nguyen N."/>
            <person name="Okwuonu G."/>
            <person name="Ongeri F."/>
            <person name="Pham C."/>
            <person name="Simmons D."/>
            <person name="Wilczek-Boney K."/>
            <person name="Hale W."/>
            <person name="Jakkamsetti A."/>
            <person name="Pham P."/>
            <person name="Ruth R."/>
            <person name="San Lucas F."/>
            <person name="Warren J."/>
            <person name="Zhang J."/>
            <person name="Zhao Z."/>
            <person name="Zhou C."/>
            <person name="Zhu D."/>
            <person name="Lee S."/>
            <person name="Bess C."/>
            <person name="Blankenburg K."/>
            <person name="Forbes L."/>
            <person name="Fu Q."/>
            <person name="Gubbala S."/>
            <person name="Hirani K."/>
            <person name="Jayaseelan J.C."/>
            <person name="Lara F."/>
            <person name="Munidasa M."/>
            <person name="Palculict T."/>
            <person name="Patil S."/>
            <person name="Pu L.-L."/>
            <person name="Saada N."/>
            <person name="Tang L."/>
            <person name="Weissenberger G."/>
            <person name="Zhu Y."/>
            <person name="Hemphill L."/>
            <person name="Shang Y."/>
            <person name="Youmans B."/>
            <person name="Ayvaz T."/>
            <person name="Ross M."/>
            <person name="Santibanez J."/>
            <person name="Aqrawi P."/>
            <person name="Gross S."/>
            <person name="Joshi V."/>
            <person name="Fowler G."/>
            <person name="Nazareth L."/>
            <person name="Reid J."/>
            <person name="Worley K."/>
            <person name="Petrosino J."/>
            <person name="Highlander S."/>
            <person name="Gibbs R."/>
        </authorList>
    </citation>
    <scope>NUCLEOTIDE SEQUENCE [LARGE SCALE GENOMIC DNA]</scope>
    <source>
        <strain evidence="7 8">DSM 10105</strain>
    </source>
</reference>
<keyword evidence="2 3" id="KW-0067">ATP-binding</keyword>
<dbReference type="CDD" id="cd01127">
    <property type="entry name" value="TrwB_TraG_TraD_VirD4"/>
    <property type="match status" value="1"/>
</dbReference>
<name>E6K1I3_PARDN</name>
<keyword evidence="5" id="KW-0472">Membrane</keyword>
<evidence type="ECO:0000256" key="5">
    <source>
        <dbReference type="SAM" id="Phobius"/>
    </source>
</evidence>
<evidence type="ECO:0000256" key="2">
    <source>
        <dbReference type="ARBA" id="ARBA00022840"/>
    </source>
</evidence>
<feature type="transmembrane region" description="Helical" evidence="5">
    <location>
        <begin position="55"/>
        <end position="74"/>
    </location>
</feature>
<dbReference type="InterPro" id="IPR002543">
    <property type="entry name" value="FtsK_dom"/>
</dbReference>
<keyword evidence="8" id="KW-1185">Reference proteome</keyword>
<evidence type="ECO:0000256" key="3">
    <source>
        <dbReference type="PROSITE-ProRule" id="PRU00289"/>
    </source>
</evidence>
<feature type="region of interest" description="Disordered" evidence="4">
    <location>
        <begin position="110"/>
        <end position="145"/>
    </location>
</feature>
<evidence type="ECO:0000313" key="7">
    <source>
        <dbReference type="EMBL" id="EFT83664.1"/>
    </source>
</evidence>
<organism evidence="7 8">
    <name type="scientific">Parascardovia denticolens DSM 10105 = JCM 12538</name>
    <dbReference type="NCBI Taxonomy" id="864564"/>
    <lineage>
        <taxon>Bacteria</taxon>
        <taxon>Bacillati</taxon>
        <taxon>Actinomycetota</taxon>
        <taxon>Actinomycetes</taxon>
        <taxon>Bifidobacteriales</taxon>
        <taxon>Bifidobacteriaceae</taxon>
        <taxon>Parascardovia</taxon>
    </lineage>
</organism>
<dbReference type="eggNOG" id="COG1674">
    <property type="taxonomic scope" value="Bacteria"/>
</dbReference>
<dbReference type="GO" id="GO:0005524">
    <property type="term" value="F:ATP binding"/>
    <property type="evidence" value="ECO:0007669"/>
    <property type="project" value="UniProtKB-UniRule"/>
</dbReference>
<protein>
    <submittedName>
        <fullName evidence="7">FtsK/SpoIIIE family protein</fullName>
    </submittedName>
</protein>
<evidence type="ECO:0000256" key="4">
    <source>
        <dbReference type="SAM" id="MobiDB-lite"/>
    </source>
</evidence>
<dbReference type="SUPFAM" id="SSF52540">
    <property type="entry name" value="P-loop containing nucleoside triphosphate hydrolases"/>
    <property type="match status" value="2"/>
</dbReference>
<accession>E6K1I3</accession>
<proteinExistence type="predicted"/>
<dbReference type="InterPro" id="IPR027417">
    <property type="entry name" value="P-loop_NTPase"/>
</dbReference>
<feature type="binding site" evidence="3">
    <location>
        <begin position="266"/>
        <end position="273"/>
    </location>
    <ligand>
        <name>ATP</name>
        <dbReference type="ChEBI" id="CHEBI:30616"/>
    </ligand>
</feature>
<dbReference type="InterPro" id="IPR050206">
    <property type="entry name" value="FtsK/SpoIIIE/SftA"/>
</dbReference>
<keyword evidence="5" id="KW-1133">Transmembrane helix</keyword>
<dbReference type="Gene3D" id="3.40.50.300">
    <property type="entry name" value="P-loop containing nucleotide triphosphate hydrolases"/>
    <property type="match status" value="1"/>
</dbReference>
<feature type="transmembrane region" description="Helical" evidence="5">
    <location>
        <begin position="80"/>
        <end position="100"/>
    </location>
</feature>
<dbReference type="Proteomes" id="UP000004946">
    <property type="component" value="Chromosome"/>
</dbReference>
<comment type="caution">
    <text evidence="7">The sequence shown here is derived from an EMBL/GenBank/DDBJ whole genome shotgun (WGS) entry which is preliminary data.</text>
</comment>
<dbReference type="PROSITE" id="PS50901">
    <property type="entry name" value="FTSK"/>
    <property type="match status" value="1"/>
</dbReference>
<dbReference type="AlphaFoldDB" id="E6K1I3"/>
<feature type="domain" description="FtsK" evidence="6">
    <location>
        <begin position="248"/>
        <end position="431"/>
    </location>
</feature>
<evidence type="ECO:0000259" key="6">
    <source>
        <dbReference type="PROSITE" id="PS50901"/>
    </source>
</evidence>
<evidence type="ECO:0000256" key="1">
    <source>
        <dbReference type="ARBA" id="ARBA00022741"/>
    </source>
</evidence>
<keyword evidence="1 3" id="KW-0547">Nucleotide-binding</keyword>
<dbReference type="PANTHER" id="PTHR22683:SF1">
    <property type="entry name" value="TYPE VII SECRETION SYSTEM PROTEIN ESSC"/>
    <property type="match status" value="1"/>
</dbReference>